<keyword evidence="4" id="KW-0503">Monooxygenase</keyword>
<gene>
    <name evidence="6" type="ORF">RND15_32395</name>
</gene>
<keyword evidence="1" id="KW-0285">Flavoprotein</keyword>
<dbReference type="PANTHER" id="PTHR42847:SF4">
    <property type="entry name" value="ALKANESULFONATE MONOOXYGENASE-RELATED"/>
    <property type="match status" value="1"/>
</dbReference>
<organism evidence="6 7">
    <name type="scientific">Streptomyces lonegramiae</name>
    <dbReference type="NCBI Taxonomy" id="3075524"/>
    <lineage>
        <taxon>Bacteria</taxon>
        <taxon>Bacillati</taxon>
        <taxon>Actinomycetota</taxon>
        <taxon>Actinomycetes</taxon>
        <taxon>Kitasatosporales</taxon>
        <taxon>Streptomycetaceae</taxon>
        <taxon>Streptomyces</taxon>
    </lineage>
</organism>
<dbReference type="InterPro" id="IPR019923">
    <property type="entry name" value="Lucif-like_OxRdtase_MSMEG_2516"/>
</dbReference>
<proteinExistence type="predicted"/>
<evidence type="ECO:0000256" key="2">
    <source>
        <dbReference type="ARBA" id="ARBA00022643"/>
    </source>
</evidence>
<evidence type="ECO:0000313" key="7">
    <source>
        <dbReference type="Proteomes" id="UP001180754"/>
    </source>
</evidence>
<dbReference type="EMBL" id="JAVRFD010000019">
    <property type="protein sequence ID" value="MDT0547368.1"/>
    <property type="molecule type" value="Genomic_DNA"/>
</dbReference>
<dbReference type="PANTHER" id="PTHR42847">
    <property type="entry name" value="ALKANESULFONATE MONOOXYGENASE"/>
    <property type="match status" value="1"/>
</dbReference>
<dbReference type="Proteomes" id="UP001180754">
    <property type="component" value="Unassembled WGS sequence"/>
</dbReference>
<dbReference type="Pfam" id="PF00296">
    <property type="entry name" value="Bac_luciferase"/>
    <property type="match status" value="1"/>
</dbReference>
<evidence type="ECO:0000313" key="6">
    <source>
        <dbReference type="EMBL" id="MDT0547368.1"/>
    </source>
</evidence>
<keyword evidence="2" id="KW-0288">FMN</keyword>
<feature type="domain" description="Luciferase-like" evidence="5">
    <location>
        <begin position="15"/>
        <end position="246"/>
    </location>
</feature>
<dbReference type="Gene3D" id="3.20.20.30">
    <property type="entry name" value="Luciferase-like domain"/>
    <property type="match status" value="1"/>
</dbReference>
<protein>
    <submittedName>
        <fullName evidence="6">TIGR03621 family F420-dependent LLM class oxidoreductase</fullName>
    </submittedName>
</protein>
<dbReference type="InterPro" id="IPR011251">
    <property type="entry name" value="Luciferase-like_dom"/>
</dbReference>
<dbReference type="NCBIfam" id="TIGR03621">
    <property type="entry name" value="F420_MSMEG_2516"/>
    <property type="match status" value="1"/>
</dbReference>
<sequence>MTAHRPFRFGVLAGAFPDLAAFRRLVRRAEETGYSSLLVPDHLDHRWGPLVSLALAAGWTSRLTLGTLMLAADLRRPAVLFKELATLDQAAPGRLEIGLGAGWLAADFERAGVPMDPPATRIARLEETVHIVRELWDKGACSVTGAIGQPRPAPARWVMGGGGRRMLRTAVRHADIVSLTAQLSSARKDVPLGANASAERFDTRVRWIREDAGDRLAELELQCLLTAAAVVRDSRDHAERVLAPAFGLPPAEVLDSPVVLAGEVPEICDRLRARRERFGISYWVVPAARAEEFEPVVARLSGT</sequence>
<keyword evidence="7" id="KW-1185">Reference proteome</keyword>
<comment type="caution">
    <text evidence="6">The sequence shown here is derived from an EMBL/GenBank/DDBJ whole genome shotgun (WGS) entry which is preliminary data.</text>
</comment>
<evidence type="ECO:0000256" key="4">
    <source>
        <dbReference type="ARBA" id="ARBA00023033"/>
    </source>
</evidence>
<dbReference type="SUPFAM" id="SSF51679">
    <property type="entry name" value="Bacterial luciferase-like"/>
    <property type="match status" value="1"/>
</dbReference>
<dbReference type="RefSeq" id="WP_311727886.1">
    <property type="nucleotide sequence ID" value="NZ_JAVRFD010000019.1"/>
</dbReference>
<evidence type="ECO:0000259" key="5">
    <source>
        <dbReference type="Pfam" id="PF00296"/>
    </source>
</evidence>
<dbReference type="InterPro" id="IPR050172">
    <property type="entry name" value="SsuD_RutA_monooxygenase"/>
</dbReference>
<evidence type="ECO:0000256" key="1">
    <source>
        <dbReference type="ARBA" id="ARBA00022630"/>
    </source>
</evidence>
<dbReference type="InterPro" id="IPR036661">
    <property type="entry name" value="Luciferase-like_sf"/>
</dbReference>
<accession>A0ABU2XN67</accession>
<evidence type="ECO:0000256" key="3">
    <source>
        <dbReference type="ARBA" id="ARBA00023002"/>
    </source>
</evidence>
<reference evidence="6" key="1">
    <citation type="submission" date="2024-05" db="EMBL/GenBank/DDBJ databases">
        <title>30 novel species of actinomycetes from the DSMZ collection.</title>
        <authorList>
            <person name="Nouioui I."/>
        </authorList>
    </citation>
    <scope>NUCLEOTIDE SEQUENCE</scope>
    <source>
        <strain evidence="6">DSM 41529</strain>
    </source>
</reference>
<name>A0ABU2XN67_9ACTN</name>
<keyword evidence="3" id="KW-0560">Oxidoreductase</keyword>